<keyword evidence="4" id="KW-0472">Membrane</keyword>
<feature type="compositionally biased region" description="Basic and acidic residues" evidence="3">
    <location>
        <begin position="362"/>
        <end position="371"/>
    </location>
</feature>
<name>A0A212SIF1_RHOAC</name>
<feature type="non-terminal residue" evidence="6">
    <location>
        <position position="371"/>
    </location>
</feature>
<evidence type="ECO:0000313" key="6">
    <source>
        <dbReference type="EMBL" id="SNB85621.1"/>
    </source>
</evidence>
<evidence type="ECO:0000256" key="3">
    <source>
        <dbReference type="SAM" id="MobiDB-lite"/>
    </source>
</evidence>
<dbReference type="GO" id="GO:0006935">
    <property type="term" value="P:chemotaxis"/>
    <property type="evidence" value="ECO:0007669"/>
    <property type="project" value="UniProtKB-KW"/>
</dbReference>
<evidence type="ECO:0000256" key="1">
    <source>
        <dbReference type="ARBA" id="ARBA00022500"/>
    </source>
</evidence>
<organism evidence="6 7">
    <name type="scientific">Rhodoblastus acidophilus</name>
    <name type="common">Rhodopseudomonas acidophila</name>
    <dbReference type="NCBI Taxonomy" id="1074"/>
    <lineage>
        <taxon>Bacteria</taxon>
        <taxon>Pseudomonadati</taxon>
        <taxon>Pseudomonadota</taxon>
        <taxon>Alphaproteobacteria</taxon>
        <taxon>Hyphomicrobiales</taxon>
        <taxon>Rhodoblastaceae</taxon>
        <taxon>Rhodoblastus</taxon>
    </lineage>
</organism>
<gene>
    <name evidence="6" type="ORF">SAMN06265338_1702</name>
</gene>
<dbReference type="SUPFAM" id="SSF58104">
    <property type="entry name" value="Methyl-accepting chemotaxis protein (MCP) signaling domain"/>
    <property type="match status" value="1"/>
</dbReference>
<keyword evidence="4" id="KW-1133">Transmembrane helix</keyword>
<dbReference type="Pfam" id="PF12729">
    <property type="entry name" value="4HB_MCP_1"/>
    <property type="match status" value="1"/>
</dbReference>
<dbReference type="Gene3D" id="6.10.340.10">
    <property type="match status" value="1"/>
</dbReference>
<proteinExistence type="inferred from homology"/>
<evidence type="ECO:0000256" key="4">
    <source>
        <dbReference type="SAM" id="Phobius"/>
    </source>
</evidence>
<reference evidence="7" key="1">
    <citation type="submission" date="2017-06" db="EMBL/GenBank/DDBJ databases">
        <authorList>
            <person name="Varghese N."/>
            <person name="Submissions S."/>
        </authorList>
    </citation>
    <scope>NUCLEOTIDE SEQUENCE [LARGE SCALE GENOMIC DNA]</scope>
    <source>
        <strain evidence="7">DSM 137</strain>
    </source>
</reference>
<dbReference type="InterPro" id="IPR024478">
    <property type="entry name" value="HlyB_4HB_MCP"/>
</dbReference>
<dbReference type="AlphaFoldDB" id="A0A212SIF1"/>
<dbReference type="EMBL" id="FYDG01000070">
    <property type="protein sequence ID" value="SNB85621.1"/>
    <property type="molecule type" value="Genomic_DNA"/>
</dbReference>
<dbReference type="GO" id="GO:0005886">
    <property type="term" value="C:plasma membrane"/>
    <property type="evidence" value="ECO:0007669"/>
    <property type="project" value="TreeGrafter"/>
</dbReference>
<evidence type="ECO:0000259" key="5">
    <source>
        <dbReference type="PROSITE" id="PS50885"/>
    </source>
</evidence>
<keyword evidence="7" id="KW-1185">Reference proteome</keyword>
<dbReference type="Proteomes" id="UP000198418">
    <property type="component" value="Unassembled WGS sequence"/>
</dbReference>
<dbReference type="RefSeq" id="WP_141098596.1">
    <property type="nucleotide sequence ID" value="NZ_FYDG01000070.1"/>
</dbReference>
<evidence type="ECO:0000256" key="2">
    <source>
        <dbReference type="ARBA" id="ARBA00029447"/>
    </source>
</evidence>
<dbReference type="GO" id="GO:0004888">
    <property type="term" value="F:transmembrane signaling receptor activity"/>
    <property type="evidence" value="ECO:0007669"/>
    <property type="project" value="TreeGrafter"/>
</dbReference>
<keyword evidence="1" id="KW-0145">Chemotaxis</keyword>
<feature type="domain" description="HAMP" evidence="5">
    <location>
        <begin position="222"/>
        <end position="263"/>
    </location>
</feature>
<sequence length="371" mass="39226">MRITIKLKLALAFAFLIALVGAMGALAISNLSSLQGAITNLVQGPANDLNNVRGLSSAFLISARYEKNIILATAREDVVNYQKAEAKATEEALAYAAKLKTSSNTEIVKEVRDIEKSFEQLLPLRKKIIELGVENTPEANAKAADLSMHTAREWNNKITAGMEQLAEKAVAAMAATSEATNHQYETSRTVLLSCIAAATLFAVGVAVWMSLGIGRGLKRGIAAAEAVAIGDLESEIDYKANDEIGDLIITLRRMTANLRETASVAAKIADGDLLVSPKPLSDKDTLGHALTRMVERLRAVVTDALTASGNVSSGSQQLSSAAEQIAQGATEQASAAEEASSAMEEMAANIKQNADNAAQTEKIARQSAKDA</sequence>
<dbReference type="PANTHER" id="PTHR43531:SF11">
    <property type="entry name" value="METHYL-ACCEPTING CHEMOTAXIS PROTEIN 3"/>
    <property type="match status" value="1"/>
</dbReference>
<dbReference type="PANTHER" id="PTHR43531">
    <property type="entry name" value="PROTEIN ICFG"/>
    <property type="match status" value="1"/>
</dbReference>
<dbReference type="InterPro" id="IPR051310">
    <property type="entry name" value="MCP_chemotaxis"/>
</dbReference>
<evidence type="ECO:0000313" key="7">
    <source>
        <dbReference type="Proteomes" id="UP000198418"/>
    </source>
</evidence>
<feature type="region of interest" description="Disordered" evidence="3">
    <location>
        <begin position="309"/>
        <end position="371"/>
    </location>
</feature>
<dbReference type="GO" id="GO:0007165">
    <property type="term" value="P:signal transduction"/>
    <property type="evidence" value="ECO:0007669"/>
    <property type="project" value="InterPro"/>
</dbReference>
<dbReference type="PROSITE" id="PS50885">
    <property type="entry name" value="HAMP"/>
    <property type="match status" value="1"/>
</dbReference>
<keyword evidence="4" id="KW-0812">Transmembrane</keyword>
<protein>
    <submittedName>
        <fullName evidence="6">Four helix bundle sensory module for signal transduction</fullName>
    </submittedName>
</protein>
<dbReference type="CDD" id="cd06225">
    <property type="entry name" value="HAMP"/>
    <property type="match status" value="1"/>
</dbReference>
<dbReference type="InterPro" id="IPR003660">
    <property type="entry name" value="HAMP_dom"/>
</dbReference>
<accession>A0A212SIF1</accession>
<feature type="compositionally biased region" description="Polar residues" evidence="3">
    <location>
        <begin position="350"/>
        <end position="359"/>
    </location>
</feature>
<dbReference type="Gene3D" id="1.10.287.950">
    <property type="entry name" value="Methyl-accepting chemotaxis protein"/>
    <property type="match status" value="1"/>
</dbReference>
<dbReference type="SMART" id="SM00304">
    <property type="entry name" value="HAMP"/>
    <property type="match status" value="2"/>
</dbReference>
<feature type="compositionally biased region" description="Low complexity" evidence="3">
    <location>
        <begin position="333"/>
        <end position="348"/>
    </location>
</feature>
<dbReference type="Pfam" id="PF00672">
    <property type="entry name" value="HAMP"/>
    <property type="match status" value="1"/>
</dbReference>
<comment type="similarity">
    <text evidence="2">Belongs to the methyl-accepting chemotaxis (MCP) protein family.</text>
</comment>
<feature type="transmembrane region" description="Helical" evidence="4">
    <location>
        <begin position="190"/>
        <end position="211"/>
    </location>
</feature>
<feature type="compositionally biased region" description="Polar residues" evidence="3">
    <location>
        <begin position="309"/>
        <end position="332"/>
    </location>
</feature>